<dbReference type="EMBL" id="OX365919">
    <property type="protein sequence ID" value="CAI4064347.1"/>
    <property type="molecule type" value="Genomic_DNA"/>
</dbReference>
<proteinExistence type="predicted"/>
<accession>A0AA35NTM5</accession>
<name>A0AA35NTM5_SACUV</name>
<reference evidence="1" key="1">
    <citation type="submission" date="2022-10" db="EMBL/GenBank/DDBJ databases">
        <authorList>
            <person name="Byrne P K."/>
        </authorList>
    </citation>
    <scope>NUCLEOTIDE SEQUENCE</scope>
    <source>
        <strain evidence="1">CBS7001</strain>
    </source>
</reference>
<gene>
    <name evidence="1" type="primary">SUVC08G2260</name>
    <name evidence="1" type="ORF">SUVC_08G2260</name>
</gene>
<sequence>MNFNLTDINTSGLTLTNKEADDESWEQLRREFNTLFSNLRTENMKEEEPINNEREQARKPITLHDHDDSNSLNSRETINVSYDGNFPQVDNSHDMRKCNIKKVLQAKFIFNTLEGKEAFLKISQHTLGLISLLLWRAKLRVPILSSKLRSVTLQLSIFRYLLRFGNFAVALYKILKTFRKYGGLGESNFKKRLLFFCREGFKFRDIIEIFYNLTDELILFEKLKFIFHKEQKVETSVGKPTIFIKRQHNILWEVLNILDATKSILQWQTLMKDEIYLSLFNLSDSEKKEHRLEYKLLVRNKINLNLQKNIITWDFYKILLNLLSNLINITGKRREFKTGLTYEIFSISSGITELIRLWNQARLALTKDYTSVC</sequence>
<organism evidence="1 2">
    <name type="scientific">Saccharomyces uvarum</name>
    <name type="common">Yeast</name>
    <name type="synonym">Saccharomyces bayanus var. uvarum</name>
    <dbReference type="NCBI Taxonomy" id="230603"/>
    <lineage>
        <taxon>Eukaryota</taxon>
        <taxon>Fungi</taxon>
        <taxon>Dikarya</taxon>
        <taxon>Ascomycota</taxon>
        <taxon>Saccharomycotina</taxon>
        <taxon>Saccharomycetes</taxon>
        <taxon>Saccharomycetales</taxon>
        <taxon>Saccharomycetaceae</taxon>
        <taxon>Saccharomyces</taxon>
    </lineage>
</organism>
<dbReference type="Proteomes" id="UP001162090">
    <property type="component" value="Chromosome 8"/>
</dbReference>
<evidence type="ECO:0008006" key="3">
    <source>
        <dbReference type="Google" id="ProtNLM"/>
    </source>
</evidence>
<evidence type="ECO:0000313" key="2">
    <source>
        <dbReference type="Proteomes" id="UP001162090"/>
    </source>
</evidence>
<dbReference type="AlphaFoldDB" id="A0AA35NTM5"/>
<protein>
    <recommendedName>
        <fullName evidence="3">Pex27p</fullName>
    </recommendedName>
</protein>
<evidence type="ECO:0000313" key="1">
    <source>
        <dbReference type="EMBL" id="CAI4064347.1"/>
    </source>
</evidence>